<evidence type="ECO:0000256" key="1">
    <source>
        <dbReference type="SAM" id="SignalP"/>
    </source>
</evidence>
<dbReference type="EMBL" id="KQ993677">
    <property type="protein sequence ID" value="KZV49084.1"/>
    <property type="molecule type" value="Genomic_DNA"/>
</dbReference>
<keyword evidence="1" id="KW-0732">Signal</keyword>
<proteinExistence type="predicted"/>
<evidence type="ECO:0000313" key="2">
    <source>
        <dbReference type="EMBL" id="KZV49084.1"/>
    </source>
</evidence>
<dbReference type="Proteomes" id="UP000250235">
    <property type="component" value="Unassembled WGS sequence"/>
</dbReference>
<reference evidence="2 3" key="1">
    <citation type="journal article" date="2015" name="Proc. Natl. Acad. Sci. U.S.A.">
        <title>The resurrection genome of Boea hygrometrica: A blueprint for survival of dehydration.</title>
        <authorList>
            <person name="Xiao L."/>
            <person name="Yang G."/>
            <person name="Zhang L."/>
            <person name="Yang X."/>
            <person name="Zhao S."/>
            <person name="Ji Z."/>
            <person name="Zhou Q."/>
            <person name="Hu M."/>
            <person name="Wang Y."/>
            <person name="Chen M."/>
            <person name="Xu Y."/>
            <person name="Jin H."/>
            <person name="Xiao X."/>
            <person name="Hu G."/>
            <person name="Bao F."/>
            <person name="Hu Y."/>
            <person name="Wan P."/>
            <person name="Li L."/>
            <person name="Deng X."/>
            <person name="Kuang T."/>
            <person name="Xiang C."/>
            <person name="Zhu J.K."/>
            <person name="Oliver M.J."/>
            <person name="He Y."/>
        </authorList>
    </citation>
    <scope>NUCLEOTIDE SEQUENCE [LARGE SCALE GENOMIC DNA]</scope>
    <source>
        <strain evidence="3">cv. XS01</strain>
    </source>
</reference>
<accession>A0A2Z7CWK7</accession>
<feature type="chain" id="PRO_5016359618" evidence="1">
    <location>
        <begin position="28"/>
        <end position="139"/>
    </location>
</feature>
<feature type="signal peptide" evidence="1">
    <location>
        <begin position="1"/>
        <end position="27"/>
    </location>
</feature>
<evidence type="ECO:0000313" key="3">
    <source>
        <dbReference type="Proteomes" id="UP000250235"/>
    </source>
</evidence>
<dbReference type="AlphaFoldDB" id="A0A2Z7CWK7"/>
<organism evidence="2 3">
    <name type="scientific">Dorcoceras hygrometricum</name>
    <dbReference type="NCBI Taxonomy" id="472368"/>
    <lineage>
        <taxon>Eukaryota</taxon>
        <taxon>Viridiplantae</taxon>
        <taxon>Streptophyta</taxon>
        <taxon>Embryophyta</taxon>
        <taxon>Tracheophyta</taxon>
        <taxon>Spermatophyta</taxon>
        <taxon>Magnoliopsida</taxon>
        <taxon>eudicotyledons</taxon>
        <taxon>Gunneridae</taxon>
        <taxon>Pentapetalae</taxon>
        <taxon>asterids</taxon>
        <taxon>lamiids</taxon>
        <taxon>Lamiales</taxon>
        <taxon>Gesneriaceae</taxon>
        <taxon>Didymocarpoideae</taxon>
        <taxon>Trichosporeae</taxon>
        <taxon>Loxocarpinae</taxon>
        <taxon>Dorcoceras</taxon>
    </lineage>
</organism>
<keyword evidence="3" id="KW-1185">Reference proteome</keyword>
<name>A0A2Z7CWK7_9LAMI</name>
<gene>
    <name evidence="2" type="ORF">F511_44404</name>
</gene>
<protein>
    <submittedName>
        <fullName evidence="2">Uncharacterized protein</fullName>
    </submittedName>
</protein>
<sequence>MVRRRRSNKLERIVLIVTLVAAAGSDGDLVSLRESVTSSWKAAPSFYLVGTVSFDVPLQMQQLVVAADSVGSKSWYQLKLVSSENRDLLLYIRLNSNTCNLATVIRIRFSKLRWNPYDKVSALIFEAVQNRARRRYNLT</sequence>